<dbReference type="AlphaFoldDB" id="A0A2T4IP38"/>
<dbReference type="EMBL" id="PZJX01000050">
    <property type="protein sequence ID" value="PTE07385.1"/>
    <property type="molecule type" value="Genomic_DNA"/>
</dbReference>
<gene>
    <name evidence="2" type="ORF">C9427_27180</name>
</gene>
<comment type="caution">
    <text evidence="2">The sequence shown here is derived from an EMBL/GenBank/DDBJ whole genome shotgun (WGS) entry which is preliminary data.</text>
</comment>
<evidence type="ECO:0000313" key="3">
    <source>
        <dbReference type="Proteomes" id="UP000240259"/>
    </source>
</evidence>
<dbReference type="RefSeq" id="WP_107652126.1">
    <property type="nucleotide sequence ID" value="NZ_PZJX01000050.1"/>
</dbReference>
<protein>
    <submittedName>
        <fullName evidence="2">Uncharacterized protein</fullName>
    </submittedName>
</protein>
<keyword evidence="3" id="KW-1185">Reference proteome</keyword>
<accession>A0A2T4IP38</accession>
<feature type="region of interest" description="Disordered" evidence="1">
    <location>
        <begin position="32"/>
        <end position="51"/>
    </location>
</feature>
<sequence length="229" mass="25814">MRSRELQQYLASITGRPLSEIDQRCRPLRDISRTSEDQRLKISTGPRGQSAPHMEIAEGMFHFLTLVSRRPADALDVAQSLFSNCRLIRHPDHPGLSEAFRGEARLLASFMVVAMNKGYETAGFKIRSFELQEDGQAAWMTFDRRSLTNVRFLFSSSDELQHLSEEDSDRLFRSIDSISAGNRFVIGADHLRSVGKRILLERPLAEATSDDDLVVATSELFDVAAIAER</sequence>
<proteinExistence type="predicted"/>
<organism evidence="2 3">
    <name type="scientific">Mesorhizobium helmanticense</name>
    <dbReference type="NCBI Taxonomy" id="1776423"/>
    <lineage>
        <taxon>Bacteria</taxon>
        <taxon>Pseudomonadati</taxon>
        <taxon>Pseudomonadota</taxon>
        <taxon>Alphaproteobacteria</taxon>
        <taxon>Hyphomicrobiales</taxon>
        <taxon>Phyllobacteriaceae</taxon>
        <taxon>Mesorhizobium</taxon>
    </lineage>
</organism>
<evidence type="ECO:0000313" key="2">
    <source>
        <dbReference type="EMBL" id="PTE07385.1"/>
    </source>
</evidence>
<name>A0A2T4IP38_9HYPH</name>
<evidence type="ECO:0000256" key="1">
    <source>
        <dbReference type="SAM" id="MobiDB-lite"/>
    </source>
</evidence>
<dbReference type="Proteomes" id="UP000240259">
    <property type="component" value="Unassembled WGS sequence"/>
</dbReference>
<reference evidence="2 3" key="1">
    <citation type="submission" date="2018-03" db="EMBL/GenBank/DDBJ databases">
        <title>Genome sequence of the symbiotic type strain Mesorhizobium helmanticense CSLC115NT isolated from Lotus corniculatus nodules.</title>
        <authorList>
            <person name="Sannazzaro A.I."/>
            <person name="Torres Tejerizo G.A."/>
            <person name="Dip D."/>
            <person name="Caballero M."/>
            <person name="Pistorio M."/>
            <person name="Estrella M.J."/>
        </authorList>
    </citation>
    <scope>NUCLEOTIDE SEQUENCE [LARGE SCALE GENOMIC DNA]</scope>
    <source>
        <strain evidence="2 3">CSLC115N</strain>
    </source>
</reference>